<evidence type="ECO:0000313" key="2">
    <source>
        <dbReference type="Proteomes" id="UP000515306"/>
    </source>
</evidence>
<gene>
    <name evidence="1" type="ORF">F1_00069</name>
</gene>
<name>A0A7G5BAV9_9CAUD</name>
<reference evidence="1 2" key="1">
    <citation type="submission" date="2020-07" db="EMBL/GenBank/DDBJ databases">
        <title>Ralstonia phages.</title>
        <authorList>
            <person name="Trotereau A."/>
            <person name="Boyer C."/>
            <person name="Torres-Barcelo C."/>
        </authorList>
    </citation>
    <scope>NUCLEOTIDE SEQUENCE [LARGE SCALE GENOMIC DNA]</scope>
</reference>
<evidence type="ECO:0000313" key="1">
    <source>
        <dbReference type="EMBL" id="QMV33432.1"/>
    </source>
</evidence>
<sequence length="437" mass="48068">MVRADDEGRRASRVEDQRAAEGCAARLDVLVAREIPAIKLAADDVARPGLHPVVARHQLLGDNLHAIGTGHHQPVMRRICHRVAQVDHAARVDARQVQLDALLLHVFRRSARHDVRQPLGHDDDSGAVGAERHDRVIHRQDVLLGPRVRDERLAEIQVFAHERGHHAVGQRDQPLQAVRRRVVFQRRQHLAEVVGHVRVDEIGSRRGALLDEKQVGAAAAGLRPVETLLGDVAAGWRRLDARQRARLPALPARDVGERGRLRFLAERGDEGVDVGDAGDIAGARASHSERGRGGRHRHGQVIGGAVDDHLRLAVAHVVEAVLGHRAGRGVHHARPRHPRAVVLVDGLGVVDANGRDETRLPRRRQATIVKAHVHRPLRGRVCQQPGQRSRHLARVGSQLQRRHVVIALSPRIVQCGTYVQLKRAVAPAPGFPDAQVA</sequence>
<dbReference type="Proteomes" id="UP000515306">
    <property type="component" value="Segment"/>
</dbReference>
<accession>A0A7G5BAV9</accession>
<organism evidence="1 2">
    <name type="scientific">Ralstonia phage Heva</name>
    <dbReference type="NCBI Taxonomy" id="2759730"/>
    <lineage>
        <taxon>Viruses</taxon>
        <taxon>Duplodnaviria</taxon>
        <taxon>Heunggongvirae</taxon>
        <taxon>Uroviricota</taxon>
        <taxon>Caudoviricetes</taxon>
        <taxon>Cimandefvirus</taxon>
        <taxon>Cimandefvirus heva</taxon>
    </lineage>
</organism>
<protein>
    <submittedName>
        <fullName evidence="1">Uncharacterized protein</fullName>
    </submittedName>
</protein>
<dbReference type="EMBL" id="MT740742">
    <property type="protein sequence ID" value="QMV33432.1"/>
    <property type="molecule type" value="Genomic_DNA"/>
</dbReference>
<proteinExistence type="predicted"/>
<keyword evidence="2" id="KW-1185">Reference proteome</keyword>